<feature type="compositionally biased region" description="Low complexity" evidence="2">
    <location>
        <begin position="668"/>
        <end position="687"/>
    </location>
</feature>
<feature type="compositionally biased region" description="Acidic residues" evidence="2">
    <location>
        <begin position="318"/>
        <end position="338"/>
    </location>
</feature>
<feature type="compositionally biased region" description="Basic and acidic residues" evidence="2">
    <location>
        <begin position="386"/>
        <end position="395"/>
    </location>
</feature>
<accession>A0AAD2JN19</accession>
<feature type="compositionally biased region" description="Acidic residues" evidence="2">
    <location>
        <begin position="637"/>
        <end position="656"/>
    </location>
</feature>
<feature type="compositionally biased region" description="Acidic residues" evidence="2">
    <location>
        <begin position="396"/>
        <end position="406"/>
    </location>
</feature>
<feature type="compositionally biased region" description="Basic and acidic residues" evidence="2">
    <location>
        <begin position="157"/>
        <end position="166"/>
    </location>
</feature>
<feature type="compositionally biased region" description="Acidic residues" evidence="2">
    <location>
        <begin position="529"/>
        <end position="538"/>
    </location>
</feature>
<reference evidence="3" key="1">
    <citation type="submission" date="2023-08" db="EMBL/GenBank/DDBJ databases">
        <authorList>
            <person name="Audoor S."/>
            <person name="Bilcke G."/>
        </authorList>
    </citation>
    <scope>NUCLEOTIDE SEQUENCE</scope>
</reference>
<evidence type="ECO:0000256" key="1">
    <source>
        <dbReference type="SAM" id="Coils"/>
    </source>
</evidence>
<feature type="compositionally biased region" description="Low complexity" evidence="2">
    <location>
        <begin position="253"/>
        <end position="272"/>
    </location>
</feature>
<feature type="region of interest" description="Disordered" evidence="2">
    <location>
        <begin position="519"/>
        <end position="718"/>
    </location>
</feature>
<feature type="region of interest" description="Disordered" evidence="2">
    <location>
        <begin position="887"/>
        <end position="921"/>
    </location>
</feature>
<feature type="compositionally biased region" description="Basic and acidic residues" evidence="2">
    <location>
        <begin position="892"/>
        <end position="906"/>
    </location>
</feature>
<organism evidence="3 4">
    <name type="scientific">Cylindrotheca closterium</name>
    <dbReference type="NCBI Taxonomy" id="2856"/>
    <lineage>
        <taxon>Eukaryota</taxon>
        <taxon>Sar</taxon>
        <taxon>Stramenopiles</taxon>
        <taxon>Ochrophyta</taxon>
        <taxon>Bacillariophyta</taxon>
        <taxon>Bacillariophyceae</taxon>
        <taxon>Bacillariophycidae</taxon>
        <taxon>Bacillariales</taxon>
        <taxon>Bacillariaceae</taxon>
        <taxon>Cylindrotheca</taxon>
    </lineage>
</organism>
<protein>
    <submittedName>
        <fullName evidence="3">Uncharacterized protein</fullName>
    </submittedName>
</protein>
<evidence type="ECO:0000256" key="2">
    <source>
        <dbReference type="SAM" id="MobiDB-lite"/>
    </source>
</evidence>
<feature type="compositionally biased region" description="Basic residues" evidence="2">
    <location>
        <begin position="1"/>
        <end position="13"/>
    </location>
</feature>
<feature type="compositionally biased region" description="Basic residues" evidence="2">
    <location>
        <begin position="342"/>
        <end position="361"/>
    </location>
</feature>
<dbReference type="AlphaFoldDB" id="A0AAD2JN19"/>
<comment type="caution">
    <text evidence="3">The sequence shown here is derived from an EMBL/GenBank/DDBJ whole genome shotgun (WGS) entry which is preliminary data.</text>
</comment>
<feature type="region of interest" description="Disordered" evidence="2">
    <location>
        <begin position="1088"/>
        <end position="1127"/>
    </location>
</feature>
<feature type="compositionally biased region" description="Polar residues" evidence="2">
    <location>
        <begin position="52"/>
        <end position="64"/>
    </location>
</feature>
<feature type="coiled-coil region" evidence="1">
    <location>
        <begin position="810"/>
        <end position="879"/>
    </location>
</feature>
<feature type="compositionally biased region" description="Polar residues" evidence="2">
    <location>
        <begin position="216"/>
        <end position="251"/>
    </location>
</feature>
<feature type="region of interest" description="Disordered" evidence="2">
    <location>
        <begin position="1"/>
        <end position="465"/>
    </location>
</feature>
<dbReference type="EMBL" id="CAKOGP040002247">
    <property type="protein sequence ID" value="CAJ1966057.1"/>
    <property type="molecule type" value="Genomic_DNA"/>
</dbReference>
<feature type="compositionally biased region" description="Low complexity" evidence="2">
    <location>
        <begin position="77"/>
        <end position="87"/>
    </location>
</feature>
<evidence type="ECO:0000313" key="4">
    <source>
        <dbReference type="Proteomes" id="UP001295423"/>
    </source>
</evidence>
<feature type="compositionally biased region" description="Basic and acidic residues" evidence="2">
    <location>
        <begin position="99"/>
        <end position="109"/>
    </location>
</feature>
<sequence length="1127" mass="125924">MSSRPRRKHKLRHPTGATPPHSPFAQSSSSSTPFSSPLRFTPKKSLLRISSPKATKSPRLSSSKLARMMLPGSLPLDGDTTNDTTNNSKENVVTLPFDDSLRHYHHQDESYPEVPKTPVPEHKKLLNGDGDGDGDLPDDISSVSSGSKNGKILVTSPDEKNDDKSRSVNGSSNGGGEEWEYKQFTGTATTPKRSKMGKLLGKHKRRFMFRKKKKNATNPSSSGASAGGHQEQQQQPSETSFEMQQSQSRSLPSLERQQLSLQDLDQLPQEQPRAPPPAPQRQQQQPRPPRQPMLSPIRIKRQRKVQPQSNADAAVNGDDGEEQDNDDDQEDGEEEEEESPRKTPRRILIKGRHRAAAAKKAVRSDALWTQTILIDSSSSSADEEAKEQVNDKHDDDDNNKEEEEEDIPMKDEAEKEEESEGSPLPITTPQKGEEKEQENVKATLATNDSGNAPINANTTVDTPDTVRSDSLWAQNMMLGGDDQNDDADSYDNILTPEAIMSPKTMTTASPATIITSTALAASKIPNLEEHDEQDENNENGEKNDNDKMDTRDTISMGRRVDSDRDDTTRSSRTMTSAPGEDGNIVDEDDLLDLVPSDEQEDHDDNDDDDDQYGEEKIVEEKDNNSTDGNYYLQQILSDDEDDEGGVVSEHDEELILEEQNNSRRGPRSGSFDDGDLILSDILSRDGSASFGIGPTDEESNGDNNGSVAGQDNGGIVSAPQSPVLSEIEMDKDDQHHLPVHQHPEICEEPLKAAIPENETVAENVNTSFDSNFTLNDSDLADMEKEKPLSISDRSSMTNMQHRLLSMRTIKDTYKKKLLLQEQETEQLQLQLLASQYEAREAKMSIQASEMALANERSKLRASENDREQQKALLLNLREQLSIVQSHLNKSQLKREDGPARSGDHSEPPQTTSALSSSSSYDMKLASMEEQLLVQDEEMDQLAMQIQDLKGKTAELEVSKREAEQKWKEALAREKILKEQLVSLQMGQQISNEKQGENGSDQQHHEIQRLEELIRANEERYQSESVALRQQLENVQKDHESELSKLREAVELNQKLVDSSQKEAQVAQTKLLQELAEAKLEHARTIEELKESLSSTHEQEKRKLHTQYSNELERLEDEIAGSRSELSV</sequence>
<keyword evidence="4" id="KW-1185">Reference proteome</keyword>
<feature type="compositionally biased region" description="Polar residues" evidence="2">
    <location>
        <begin position="625"/>
        <end position="636"/>
    </location>
</feature>
<gene>
    <name evidence="3" type="ORF">CYCCA115_LOCUS21641</name>
</gene>
<feature type="compositionally biased region" description="Polar residues" evidence="2">
    <location>
        <begin position="444"/>
        <end position="462"/>
    </location>
</feature>
<feature type="compositionally biased region" description="Basic and acidic residues" evidence="2">
    <location>
        <begin position="1088"/>
        <end position="1100"/>
    </location>
</feature>
<proteinExistence type="predicted"/>
<feature type="compositionally biased region" description="Basic and acidic residues" evidence="2">
    <location>
        <begin position="613"/>
        <end position="624"/>
    </location>
</feature>
<evidence type="ECO:0000313" key="3">
    <source>
        <dbReference type="EMBL" id="CAJ1966057.1"/>
    </source>
</evidence>
<dbReference type="Proteomes" id="UP001295423">
    <property type="component" value="Unassembled WGS sequence"/>
</dbReference>
<feature type="compositionally biased region" description="Low complexity" evidence="2">
    <location>
        <begin position="23"/>
        <end position="37"/>
    </location>
</feature>
<feature type="compositionally biased region" description="Basic residues" evidence="2">
    <location>
        <begin position="192"/>
        <end position="215"/>
    </location>
</feature>
<name>A0AAD2JN19_9STRA</name>
<feature type="compositionally biased region" description="Acidic residues" evidence="2">
    <location>
        <begin position="583"/>
        <end position="612"/>
    </location>
</feature>
<feature type="compositionally biased region" description="Basic and acidic residues" evidence="2">
    <location>
        <begin position="539"/>
        <end position="569"/>
    </location>
</feature>
<keyword evidence="1" id="KW-0175">Coiled coil</keyword>